<sequence length="90" mass="10520">MSYVIYVRDTSRACDDDQSENFDWSSNDKIDCHYDNNELNFMNEQNVLSNSFCPQQVNVLAAVSFSENSEILSSPQNFEFYDNNYNVHEI</sequence>
<name>A0A2N1N267_9GLOM</name>
<proteinExistence type="predicted"/>
<reference evidence="1 2" key="2">
    <citation type="submission" date="2017-10" db="EMBL/GenBank/DDBJ databases">
        <title>Extensive intraspecific genome diversity in a model arbuscular mycorrhizal fungus.</title>
        <authorList>
            <person name="Chen E.C.H."/>
            <person name="Morin E."/>
            <person name="Baudet D."/>
            <person name="Noel J."/>
            <person name="Ndikumana S."/>
            <person name="Charron P."/>
            <person name="St-Onge C."/>
            <person name="Giorgi J."/>
            <person name="Grigoriev I.V."/>
            <person name="Roux C."/>
            <person name="Martin F.M."/>
            <person name="Corradi N."/>
        </authorList>
    </citation>
    <scope>NUCLEOTIDE SEQUENCE [LARGE SCALE GENOMIC DNA]</scope>
    <source>
        <strain evidence="1 2">C2</strain>
    </source>
</reference>
<reference evidence="1 2" key="1">
    <citation type="submission" date="2016-04" db="EMBL/GenBank/DDBJ databases">
        <title>Genome analyses suggest a sexual origin of heterokaryosis in a supposedly ancient asexual fungus.</title>
        <authorList>
            <person name="Ropars J."/>
            <person name="Sedzielewska K."/>
            <person name="Noel J."/>
            <person name="Charron P."/>
            <person name="Farinelli L."/>
            <person name="Marton T."/>
            <person name="Kruger M."/>
            <person name="Pelin A."/>
            <person name="Brachmann A."/>
            <person name="Corradi N."/>
        </authorList>
    </citation>
    <scope>NUCLEOTIDE SEQUENCE [LARGE SCALE GENOMIC DNA]</scope>
    <source>
        <strain evidence="1 2">C2</strain>
    </source>
</reference>
<organism evidence="1 2">
    <name type="scientific">Rhizophagus irregularis</name>
    <dbReference type="NCBI Taxonomy" id="588596"/>
    <lineage>
        <taxon>Eukaryota</taxon>
        <taxon>Fungi</taxon>
        <taxon>Fungi incertae sedis</taxon>
        <taxon>Mucoromycota</taxon>
        <taxon>Glomeromycotina</taxon>
        <taxon>Glomeromycetes</taxon>
        <taxon>Glomerales</taxon>
        <taxon>Glomeraceae</taxon>
        <taxon>Rhizophagus</taxon>
    </lineage>
</organism>
<gene>
    <name evidence="1" type="ORF">RhiirC2_782881</name>
</gene>
<accession>A0A2N1N267</accession>
<protein>
    <submittedName>
        <fullName evidence="1">Uncharacterized protein</fullName>
    </submittedName>
</protein>
<dbReference type="AlphaFoldDB" id="A0A2N1N267"/>
<dbReference type="VEuPathDB" id="FungiDB:FUN_000279"/>
<evidence type="ECO:0000313" key="2">
    <source>
        <dbReference type="Proteomes" id="UP000233469"/>
    </source>
</evidence>
<dbReference type="VEuPathDB" id="FungiDB:RhiirFUN_017634"/>
<comment type="caution">
    <text evidence="1">The sequence shown here is derived from an EMBL/GenBank/DDBJ whole genome shotgun (WGS) entry which is preliminary data.</text>
</comment>
<dbReference type="VEuPathDB" id="FungiDB:RhiirA1_395682"/>
<dbReference type="Proteomes" id="UP000233469">
    <property type="component" value="Unassembled WGS sequence"/>
</dbReference>
<dbReference type="EMBL" id="LLXL01000898">
    <property type="protein sequence ID" value="PKK67964.1"/>
    <property type="molecule type" value="Genomic_DNA"/>
</dbReference>
<evidence type="ECO:0000313" key="1">
    <source>
        <dbReference type="EMBL" id="PKK67964.1"/>
    </source>
</evidence>